<evidence type="ECO:0000313" key="1">
    <source>
        <dbReference type="EMBL" id="KAF2702926.1"/>
    </source>
</evidence>
<organism evidence="1 2">
    <name type="scientific">Pleomassaria siparia CBS 279.74</name>
    <dbReference type="NCBI Taxonomy" id="1314801"/>
    <lineage>
        <taxon>Eukaryota</taxon>
        <taxon>Fungi</taxon>
        <taxon>Dikarya</taxon>
        <taxon>Ascomycota</taxon>
        <taxon>Pezizomycotina</taxon>
        <taxon>Dothideomycetes</taxon>
        <taxon>Pleosporomycetidae</taxon>
        <taxon>Pleosporales</taxon>
        <taxon>Pleomassariaceae</taxon>
        <taxon>Pleomassaria</taxon>
    </lineage>
</organism>
<dbReference type="Proteomes" id="UP000799428">
    <property type="component" value="Unassembled WGS sequence"/>
</dbReference>
<evidence type="ECO:0000313" key="2">
    <source>
        <dbReference type="Proteomes" id="UP000799428"/>
    </source>
</evidence>
<proteinExistence type="predicted"/>
<accession>A0A6G1JQP7</accession>
<dbReference type="AlphaFoldDB" id="A0A6G1JQP7"/>
<sequence>MSSNDDIVNCVARLQVLVDQFNAMDKIHDQKIYDQINALDEVSGLDLQFRAVNKNLELVLQQELPRLVSIIAMLYEGDRRLKDLGDRMTKIEGRQSNTREEKDQDDADFAAWRMEFADVKTKLAKPNEELAQVDIVRMNQLLAEKLELVRQVEVLCAAVSQ</sequence>
<reference evidence="1" key="1">
    <citation type="journal article" date="2020" name="Stud. Mycol.">
        <title>101 Dothideomycetes genomes: a test case for predicting lifestyles and emergence of pathogens.</title>
        <authorList>
            <person name="Haridas S."/>
            <person name="Albert R."/>
            <person name="Binder M."/>
            <person name="Bloem J."/>
            <person name="Labutti K."/>
            <person name="Salamov A."/>
            <person name="Andreopoulos B."/>
            <person name="Baker S."/>
            <person name="Barry K."/>
            <person name="Bills G."/>
            <person name="Bluhm B."/>
            <person name="Cannon C."/>
            <person name="Castanera R."/>
            <person name="Culley D."/>
            <person name="Daum C."/>
            <person name="Ezra D."/>
            <person name="Gonzalez J."/>
            <person name="Henrissat B."/>
            <person name="Kuo A."/>
            <person name="Liang C."/>
            <person name="Lipzen A."/>
            <person name="Lutzoni F."/>
            <person name="Magnuson J."/>
            <person name="Mondo S."/>
            <person name="Nolan M."/>
            <person name="Ohm R."/>
            <person name="Pangilinan J."/>
            <person name="Park H.-J."/>
            <person name="Ramirez L."/>
            <person name="Alfaro M."/>
            <person name="Sun H."/>
            <person name="Tritt A."/>
            <person name="Yoshinaga Y."/>
            <person name="Zwiers L.-H."/>
            <person name="Turgeon B."/>
            <person name="Goodwin S."/>
            <person name="Spatafora J."/>
            <person name="Crous P."/>
            <person name="Grigoriev I."/>
        </authorList>
    </citation>
    <scope>NUCLEOTIDE SEQUENCE</scope>
    <source>
        <strain evidence="1">CBS 279.74</strain>
    </source>
</reference>
<gene>
    <name evidence="1" type="ORF">K504DRAFT_188639</name>
</gene>
<dbReference type="EMBL" id="MU005791">
    <property type="protein sequence ID" value="KAF2702926.1"/>
    <property type="molecule type" value="Genomic_DNA"/>
</dbReference>
<protein>
    <submittedName>
        <fullName evidence="1">Uncharacterized protein</fullName>
    </submittedName>
</protein>
<keyword evidence="2" id="KW-1185">Reference proteome</keyword>
<name>A0A6G1JQP7_9PLEO</name>